<organism evidence="1 2">
    <name type="scientific">Seiridium cardinale</name>
    <dbReference type="NCBI Taxonomy" id="138064"/>
    <lineage>
        <taxon>Eukaryota</taxon>
        <taxon>Fungi</taxon>
        <taxon>Dikarya</taxon>
        <taxon>Ascomycota</taxon>
        <taxon>Pezizomycotina</taxon>
        <taxon>Sordariomycetes</taxon>
        <taxon>Xylariomycetidae</taxon>
        <taxon>Amphisphaeriales</taxon>
        <taxon>Sporocadaceae</taxon>
        <taxon>Seiridium</taxon>
    </lineage>
</organism>
<proteinExistence type="predicted"/>
<protein>
    <submittedName>
        <fullName evidence="1">Uncharacterized protein</fullName>
    </submittedName>
</protein>
<evidence type="ECO:0000313" key="1">
    <source>
        <dbReference type="EMBL" id="KAK9780398.1"/>
    </source>
</evidence>
<name>A0ABR2Y2U0_9PEZI</name>
<evidence type="ECO:0000313" key="2">
    <source>
        <dbReference type="Proteomes" id="UP001465668"/>
    </source>
</evidence>
<keyword evidence="2" id="KW-1185">Reference proteome</keyword>
<reference evidence="1 2" key="1">
    <citation type="submission" date="2024-02" db="EMBL/GenBank/DDBJ databases">
        <title>First draft genome assembly of two strains of Seiridium cardinale.</title>
        <authorList>
            <person name="Emiliani G."/>
            <person name="Scali E."/>
        </authorList>
    </citation>
    <scope>NUCLEOTIDE SEQUENCE [LARGE SCALE GENOMIC DNA]</scope>
    <source>
        <strain evidence="1 2">BM-138-000479</strain>
    </source>
</reference>
<sequence length="157" mass="17991">MASTQTKDQPSPYQTLLGEISTNVGDDANQVFEVLTSGQWWTLDELLEQPWFNTRCVECDNAPLFMRECSHWTIANLVGEEGFIGNQRQPPETVPKASWNLRRHFYLRGLQEPLRWVANPQAHSDAIEILRNIRLQRLSFTKVHTAHAWGVAGEAVY</sequence>
<gene>
    <name evidence="1" type="ORF">SCAR479_02513</name>
</gene>
<dbReference type="EMBL" id="JARVKM010000006">
    <property type="protein sequence ID" value="KAK9780398.1"/>
    <property type="molecule type" value="Genomic_DNA"/>
</dbReference>
<dbReference type="Proteomes" id="UP001465668">
    <property type="component" value="Unassembled WGS sequence"/>
</dbReference>
<comment type="caution">
    <text evidence="1">The sequence shown here is derived from an EMBL/GenBank/DDBJ whole genome shotgun (WGS) entry which is preliminary data.</text>
</comment>
<accession>A0ABR2Y2U0</accession>